<dbReference type="GO" id="GO:0016567">
    <property type="term" value="P:protein ubiquitination"/>
    <property type="evidence" value="ECO:0007669"/>
    <property type="project" value="TreeGrafter"/>
</dbReference>
<dbReference type="InterPro" id="IPR013083">
    <property type="entry name" value="Znf_RING/FYVE/PHD"/>
</dbReference>
<comment type="catalytic activity">
    <reaction evidence="1">
        <text>S-ubiquitinyl-[E2 ubiquitin-conjugating enzyme]-L-cysteine + [acceptor protein]-L-lysine = [E2 ubiquitin-conjugating enzyme]-L-cysteine + N(6)-ubiquitinyl-[acceptor protein]-L-lysine.</text>
        <dbReference type="EC" id="2.3.2.27"/>
    </reaction>
</comment>
<dbReference type="GO" id="GO:0005737">
    <property type="term" value="C:cytoplasm"/>
    <property type="evidence" value="ECO:0007669"/>
    <property type="project" value="UniProtKB-SubCell"/>
</dbReference>
<dbReference type="SMART" id="SM00355">
    <property type="entry name" value="ZnF_C2H2"/>
    <property type="match status" value="4"/>
</dbReference>
<dbReference type="HOGENOM" id="CLU_008515_2_0_1"/>
<dbReference type="InterPro" id="IPR041888">
    <property type="entry name" value="RING-HC_ZNF598/HEL2"/>
</dbReference>
<dbReference type="CDD" id="cd16615">
    <property type="entry name" value="RING-HC_ZNF598"/>
    <property type="match status" value="1"/>
</dbReference>
<evidence type="ECO:0000256" key="8">
    <source>
        <dbReference type="ARBA" id="ARBA00022723"/>
    </source>
</evidence>
<feature type="region of interest" description="Disordered" evidence="13">
    <location>
        <begin position="317"/>
        <end position="339"/>
    </location>
</feature>
<dbReference type="PROSITE" id="PS50157">
    <property type="entry name" value="ZINC_FINGER_C2H2_2"/>
    <property type="match status" value="1"/>
</dbReference>
<protein>
    <recommendedName>
        <fullName evidence="4">RING-type E3 ubiquitin transferase</fullName>
        <ecNumber evidence="4">2.3.2.27</ecNumber>
    </recommendedName>
</protein>
<dbReference type="InterPro" id="IPR057634">
    <property type="entry name" value="PAH_ZNF598/HEL2"/>
</dbReference>
<evidence type="ECO:0000256" key="4">
    <source>
        <dbReference type="ARBA" id="ARBA00012483"/>
    </source>
</evidence>
<evidence type="ECO:0000256" key="11">
    <source>
        <dbReference type="ARBA" id="ARBA00035113"/>
    </source>
</evidence>
<evidence type="ECO:0000256" key="13">
    <source>
        <dbReference type="SAM" id="MobiDB-lite"/>
    </source>
</evidence>
<dbReference type="InParanoid" id="G8YCA8"/>
<evidence type="ECO:0000256" key="7">
    <source>
        <dbReference type="ARBA" id="ARBA00022679"/>
    </source>
</evidence>
<dbReference type="EMBL" id="FO082050">
    <property type="protein sequence ID" value="CCE82589.1"/>
    <property type="molecule type" value="Genomic_DNA"/>
</dbReference>
<name>G8YCA8_PICSO</name>
<dbReference type="AlphaFoldDB" id="G8YCA8"/>
<feature type="compositionally biased region" description="Polar residues" evidence="13">
    <location>
        <begin position="326"/>
        <end position="338"/>
    </location>
</feature>
<feature type="domain" description="C2H2-type" evidence="15">
    <location>
        <begin position="139"/>
        <end position="162"/>
    </location>
</feature>
<comment type="similarity">
    <text evidence="11">Belongs to the ZNF598/HEL2 family.</text>
</comment>
<evidence type="ECO:0000256" key="2">
    <source>
        <dbReference type="ARBA" id="ARBA00004496"/>
    </source>
</evidence>
<dbReference type="Gene3D" id="3.30.40.10">
    <property type="entry name" value="Zinc/RING finger domain, C3HC4 (zinc finger)"/>
    <property type="match status" value="1"/>
</dbReference>
<organism evidence="16 17">
    <name type="scientific">Pichia sorbitophila (strain ATCC MYA-4447 / BCRC 22081 / CBS 7064 / NBRC 10061 / NRRL Y-12695)</name>
    <name type="common">Hybrid yeast</name>
    <dbReference type="NCBI Taxonomy" id="559304"/>
    <lineage>
        <taxon>Eukaryota</taxon>
        <taxon>Fungi</taxon>
        <taxon>Dikarya</taxon>
        <taxon>Ascomycota</taxon>
        <taxon>Saccharomycotina</taxon>
        <taxon>Pichiomycetes</taxon>
        <taxon>Debaryomycetaceae</taxon>
        <taxon>Millerozyma</taxon>
    </lineage>
</organism>
<evidence type="ECO:0000256" key="9">
    <source>
        <dbReference type="ARBA" id="ARBA00022771"/>
    </source>
</evidence>
<feature type="compositionally biased region" description="Polar residues" evidence="13">
    <location>
        <begin position="511"/>
        <end position="531"/>
    </location>
</feature>
<comment type="subcellular location">
    <subcellularLocation>
        <location evidence="2">Cytoplasm</location>
    </subcellularLocation>
</comment>
<evidence type="ECO:0000256" key="10">
    <source>
        <dbReference type="ARBA" id="ARBA00022833"/>
    </source>
</evidence>
<dbReference type="GO" id="GO:0043022">
    <property type="term" value="F:ribosome binding"/>
    <property type="evidence" value="ECO:0007669"/>
    <property type="project" value="TreeGrafter"/>
</dbReference>
<evidence type="ECO:0000256" key="1">
    <source>
        <dbReference type="ARBA" id="ARBA00000900"/>
    </source>
</evidence>
<keyword evidence="8" id="KW-0479">Metal-binding</keyword>
<accession>G8YCA8</accession>
<feature type="region of interest" description="Disordered" evidence="13">
    <location>
        <begin position="1"/>
        <end position="39"/>
    </location>
</feature>
<evidence type="ECO:0000259" key="15">
    <source>
        <dbReference type="PROSITE" id="PS50157"/>
    </source>
</evidence>
<dbReference type="EC" id="2.3.2.27" evidence="4"/>
<evidence type="ECO:0000313" key="16">
    <source>
        <dbReference type="EMBL" id="CCE82589.1"/>
    </source>
</evidence>
<dbReference type="PROSITE" id="PS50089">
    <property type="entry name" value="ZF_RING_2"/>
    <property type="match status" value="1"/>
</dbReference>
<dbReference type="PANTHER" id="PTHR22938">
    <property type="entry name" value="ZINC FINGER PROTEIN 598"/>
    <property type="match status" value="1"/>
</dbReference>
<keyword evidence="7" id="KW-0808">Transferase</keyword>
<keyword evidence="5" id="KW-0963">Cytoplasm</keyword>
<dbReference type="OMA" id="HTTCHKC"/>
<dbReference type="Pfam" id="PF25447">
    <property type="entry name" value="RING_ZNF598"/>
    <property type="match status" value="1"/>
</dbReference>
<dbReference type="GO" id="GO:0072344">
    <property type="term" value="P:rescue of stalled ribosome"/>
    <property type="evidence" value="ECO:0007669"/>
    <property type="project" value="InterPro"/>
</dbReference>
<comment type="pathway">
    <text evidence="3">Protein modification; protein ubiquitination.</text>
</comment>
<dbReference type="PROSITE" id="PS00028">
    <property type="entry name" value="ZINC_FINGER_C2H2_1"/>
    <property type="match status" value="1"/>
</dbReference>
<dbReference type="eggNOG" id="KOG2231">
    <property type="taxonomic scope" value="Eukaryota"/>
</dbReference>
<dbReference type="InterPro" id="IPR044288">
    <property type="entry name" value="ZNF598/HEL2"/>
</dbReference>
<feature type="domain" description="RING-type" evidence="14">
    <location>
        <begin position="49"/>
        <end position="89"/>
    </location>
</feature>
<keyword evidence="17" id="KW-1185">Reference proteome</keyword>
<dbReference type="InterPro" id="IPR056437">
    <property type="entry name" value="Znf-C2H2_ZNF598/HEL2"/>
</dbReference>
<reference evidence="16 17" key="1">
    <citation type="journal article" date="2012" name="G3 (Bethesda)">
        <title>Pichia sorbitophila, an interspecies yeast hybrid reveals early steps of genome resolution following polyploidization.</title>
        <authorList>
            <person name="Leh Louis V."/>
            <person name="Despons L."/>
            <person name="Friedrich A."/>
            <person name="Martin T."/>
            <person name="Durrens P."/>
            <person name="Casaregola S."/>
            <person name="Neuveglise C."/>
            <person name="Fairhead C."/>
            <person name="Marck C."/>
            <person name="Cruz J.A."/>
            <person name="Straub M.L."/>
            <person name="Kugler V."/>
            <person name="Sacerdot C."/>
            <person name="Uzunov Z."/>
            <person name="Thierry A."/>
            <person name="Weiss S."/>
            <person name="Bleykasten C."/>
            <person name="De Montigny J."/>
            <person name="Jacques N."/>
            <person name="Jung P."/>
            <person name="Lemaire M."/>
            <person name="Mallet S."/>
            <person name="Morel G."/>
            <person name="Richard G.F."/>
            <person name="Sarkar A."/>
            <person name="Savel G."/>
            <person name="Schacherer J."/>
            <person name="Seret M.L."/>
            <person name="Talla E."/>
            <person name="Samson G."/>
            <person name="Jubin C."/>
            <person name="Poulain J."/>
            <person name="Vacherie B."/>
            <person name="Barbe V."/>
            <person name="Pelletier E."/>
            <person name="Sherman D.J."/>
            <person name="Westhof E."/>
            <person name="Weissenbach J."/>
            <person name="Baret P.V."/>
            <person name="Wincker P."/>
            <person name="Gaillardin C."/>
            <person name="Dujon B."/>
            <person name="Souciet J.L."/>
        </authorList>
    </citation>
    <scope>NUCLEOTIDE SEQUENCE [LARGE SCALE GENOMIC DNA]</scope>
    <source>
        <strain evidence="17">ATCC MYA-4447 / BCRC 22081 / CBS 7064 / NBRC 10061 / NRRL Y-12695</strain>
    </source>
</reference>
<dbReference type="PANTHER" id="PTHR22938:SF0">
    <property type="entry name" value="E3 UBIQUITIN-PROTEIN LIGASE ZNF598"/>
    <property type="match status" value="1"/>
</dbReference>
<dbReference type="GO" id="GO:0061630">
    <property type="term" value="F:ubiquitin protein ligase activity"/>
    <property type="evidence" value="ECO:0007669"/>
    <property type="project" value="UniProtKB-EC"/>
</dbReference>
<dbReference type="OrthoDB" id="3838338at2759"/>
<evidence type="ECO:0000256" key="6">
    <source>
        <dbReference type="ARBA" id="ARBA00022553"/>
    </source>
</evidence>
<dbReference type="GO" id="GO:0008270">
    <property type="term" value="F:zinc ion binding"/>
    <property type="evidence" value="ECO:0007669"/>
    <property type="project" value="UniProtKB-KW"/>
</dbReference>
<dbReference type="FunCoup" id="G8YCA8">
    <property type="interactions" value="136"/>
</dbReference>
<evidence type="ECO:0000256" key="12">
    <source>
        <dbReference type="PROSITE-ProRule" id="PRU00042"/>
    </source>
</evidence>
<dbReference type="Proteomes" id="UP000005222">
    <property type="component" value="Chromosome J"/>
</dbReference>
<dbReference type="Pfam" id="PF23230">
    <property type="entry name" value="zf-C2H2_13"/>
    <property type="match status" value="1"/>
</dbReference>
<dbReference type="InterPro" id="IPR013087">
    <property type="entry name" value="Znf_C2H2_type"/>
</dbReference>
<feature type="compositionally biased region" description="Low complexity" evidence="13">
    <location>
        <begin position="562"/>
        <end position="572"/>
    </location>
</feature>
<dbReference type="STRING" id="559304.G8YCA8"/>
<keyword evidence="10" id="KW-0862">Zinc</keyword>
<keyword evidence="6" id="KW-0597">Phosphoprotein</keyword>
<feature type="compositionally biased region" description="Basic and acidic residues" evidence="13">
    <location>
        <begin position="1"/>
        <end position="36"/>
    </location>
</feature>
<dbReference type="InterPro" id="IPR001841">
    <property type="entry name" value="Znf_RING"/>
</dbReference>
<evidence type="ECO:0000256" key="3">
    <source>
        <dbReference type="ARBA" id="ARBA00004906"/>
    </source>
</evidence>
<evidence type="ECO:0000259" key="14">
    <source>
        <dbReference type="PROSITE" id="PS50089"/>
    </source>
</evidence>
<feature type="region of interest" description="Disordered" evidence="13">
    <location>
        <begin position="496"/>
        <end position="598"/>
    </location>
</feature>
<gene>
    <name evidence="16" type="primary">Piso0_002321</name>
    <name evidence="16" type="ORF">GNLVRS01_PISO0J09491g</name>
</gene>
<feature type="region of interest" description="Disordered" evidence="13">
    <location>
        <begin position="451"/>
        <end position="479"/>
    </location>
</feature>
<dbReference type="SUPFAM" id="SSF57850">
    <property type="entry name" value="RING/U-box"/>
    <property type="match status" value="1"/>
</dbReference>
<keyword evidence="9 12" id="KW-0863">Zinc-finger</keyword>
<evidence type="ECO:0000256" key="5">
    <source>
        <dbReference type="ARBA" id="ARBA00022490"/>
    </source>
</evidence>
<proteinExistence type="inferred from homology"/>
<sequence length="598" mass="68336">MSEKDNRNRPDRGDRKAPDKSKGSKGRSDRKVKAERDTEDELDDANDQCLICANKIKYGSITPCNHVTCHLCSLRQRKLFGKMTCLVCRTENDRVIFSKNYSKTFEDFKESDFTKKDGKSAIDYDDNDIFEECEKLDRNDCKVCSESFSNFKSLSEHMKSTHNKFYCLICSSNKKVFVMELAIYSYKQLQKHQADGDEKGFDGHPPCKHCKGKRFYSEDELNTHIRDKHERCYICDQNSPKSADYYKNYDDLFKHFCEAHFVCTVPSCLEKKFVVFRDDLELTSHMLKEHGGLLGINGKVVVGTGTSFQTQLSAFNDAAERRRGSNSRTDMSENNGDSTELKAKRLEERAKHYLNYNTDLLREFMQIIPQYKSKSITAKDALKKIRSIFNNIDITELGLIVFEFGELFPKKSNLYQGIIDASRDLQLSTDDQNFPVLGNSSAKVTTVHGWDRSNLGSSSSQERFPALSKPKKQASAVNLNQPIRYSKVMRKTVKPASISTMEENSDYKPSYLNSINHPPSPAPSKSQSTISDAKFPALQKKTKKKEIPRVKNVNIDHSQWGSSSRSTDTSDSQEPEIQISDKRKAKQKKKQEKILFAT</sequence>
<evidence type="ECO:0000313" key="17">
    <source>
        <dbReference type="Proteomes" id="UP000005222"/>
    </source>
</evidence>
<dbReference type="Pfam" id="PF23202">
    <property type="entry name" value="PAH_ZNF598"/>
    <property type="match status" value="1"/>
</dbReference>